<evidence type="ECO:0000256" key="9">
    <source>
        <dbReference type="ARBA" id="ARBA00031636"/>
    </source>
</evidence>
<keyword evidence="7" id="KW-0406">Ion transport</keyword>
<comment type="subcellular location">
    <subcellularLocation>
        <location evidence="1">Cell inner membrane</location>
        <topology evidence="1">Multi-pass membrane protein</topology>
    </subcellularLocation>
</comment>
<dbReference type="InterPro" id="IPR002528">
    <property type="entry name" value="MATE_fam"/>
</dbReference>
<keyword evidence="3" id="KW-0050">Antiport</keyword>
<reference evidence="11" key="1">
    <citation type="submission" date="2021-04" db="EMBL/GenBank/DDBJ databases">
        <title>Oceanospirillales bacteria with DddD are important DMSP degraders in coastal seawater.</title>
        <authorList>
            <person name="Liu J."/>
        </authorList>
    </citation>
    <scope>NUCLEOTIDE SEQUENCE</scope>
    <source>
        <strain evidence="11">D13-1</strain>
    </source>
</reference>
<keyword evidence="12" id="KW-1185">Reference proteome</keyword>
<keyword evidence="8 10" id="KW-0472">Membrane</keyword>
<dbReference type="InterPro" id="IPR048279">
    <property type="entry name" value="MdtK-like"/>
</dbReference>
<feature type="transmembrane region" description="Helical" evidence="10">
    <location>
        <begin position="74"/>
        <end position="95"/>
    </location>
</feature>
<dbReference type="EMBL" id="CP073347">
    <property type="protein sequence ID" value="UTW14338.1"/>
    <property type="molecule type" value="Genomic_DNA"/>
</dbReference>
<proteinExistence type="predicted"/>
<evidence type="ECO:0000256" key="6">
    <source>
        <dbReference type="ARBA" id="ARBA00022989"/>
    </source>
</evidence>
<sequence length="435" mass="46268">MVAQLSQTAMGFVDTLMAGRVSARDLAAVALGNGIWLPVFLALSGVLMAATPMTAQHLGAHQPRAAGAVLQQGFWIALLAGTLAFFSVRNCAWLLEQLQVAPDLAAMTQAYLRGISWGLPAILLYQLIRSFCEGFGLTRVVMKIGLLGLLCNIPLNYIFIYGKLGLPAMGGVGCGWATSIVMLIMLLAGSLYLWRNPAFKTAAPLARWQWPRLQASRQFLQLGLPIGVSLLIEVSMFSLIALLLAPRGDITVAAHQITMSFTGLTFMLPLSIAMAITIRVGHLVGAGDPVQARRSALTGTLLALACALVSCSIMLMFALQIASLYSPNPVVIALAAQLMTIAAFFQFSDSIQVAAAGALRGYKDTSMPLLLVFLAYWGVGMPAGYVLGLTDLLGPSRGAAGFWYGLVLGLSLGALLLGARLTWMTGRHLSRRTAD</sequence>
<name>A0ABY5HPH8_9GAMM</name>
<dbReference type="InterPro" id="IPR050222">
    <property type="entry name" value="MATE_MdtK"/>
</dbReference>
<feature type="transmembrane region" description="Helical" evidence="10">
    <location>
        <begin position="140"/>
        <end position="162"/>
    </location>
</feature>
<evidence type="ECO:0000256" key="2">
    <source>
        <dbReference type="ARBA" id="ARBA00022448"/>
    </source>
</evidence>
<evidence type="ECO:0000256" key="1">
    <source>
        <dbReference type="ARBA" id="ARBA00004429"/>
    </source>
</evidence>
<evidence type="ECO:0000256" key="5">
    <source>
        <dbReference type="ARBA" id="ARBA00022692"/>
    </source>
</evidence>
<evidence type="ECO:0000313" key="12">
    <source>
        <dbReference type="Proteomes" id="UP001058461"/>
    </source>
</evidence>
<keyword evidence="4" id="KW-1003">Cell membrane</keyword>
<dbReference type="Pfam" id="PF01554">
    <property type="entry name" value="MatE"/>
    <property type="match status" value="2"/>
</dbReference>
<evidence type="ECO:0000313" key="11">
    <source>
        <dbReference type="EMBL" id="UTW14338.1"/>
    </source>
</evidence>
<dbReference type="CDD" id="cd13131">
    <property type="entry name" value="MATE_NorM_like"/>
    <property type="match status" value="1"/>
</dbReference>
<feature type="transmembrane region" description="Helical" evidence="10">
    <location>
        <begin position="222"/>
        <end position="245"/>
    </location>
</feature>
<feature type="transmembrane region" description="Helical" evidence="10">
    <location>
        <begin position="330"/>
        <end position="348"/>
    </location>
</feature>
<feature type="transmembrane region" description="Helical" evidence="10">
    <location>
        <begin position="257"/>
        <end position="280"/>
    </location>
</feature>
<gene>
    <name evidence="11" type="ORF">KDW95_06510</name>
</gene>
<feature type="transmembrane region" description="Helical" evidence="10">
    <location>
        <begin position="369"/>
        <end position="390"/>
    </location>
</feature>
<dbReference type="PANTHER" id="PTHR43298:SF2">
    <property type="entry name" value="FMN_FAD EXPORTER YEEO-RELATED"/>
    <property type="match status" value="1"/>
</dbReference>
<feature type="transmembrane region" description="Helical" evidence="10">
    <location>
        <begin position="402"/>
        <end position="423"/>
    </location>
</feature>
<feature type="transmembrane region" description="Helical" evidence="10">
    <location>
        <begin position="35"/>
        <end position="53"/>
    </location>
</feature>
<dbReference type="Proteomes" id="UP001058461">
    <property type="component" value="Chromosome"/>
</dbReference>
<dbReference type="PIRSF" id="PIRSF006603">
    <property type="entry name" value="DinF"/>
    <property type="match status" value="1"/>
</dbReference>
<protein>
    <recommendedName>
        <fullName evidence="9">Multidrug-efflux transporter</fullName>
    </recommendedName>
</protein>
<evidence type="ECO:0000256" key="10">
    <source>
        <dbReference type="SAM" id="Phobius"/>
    </source>
</evidence>
<evidence type="ECO:0000256" key="4">
    <source>
        <dbReference type="ARBA" id="ARBA00022475"/>
    </source>
</evidence>
<evidence type="ECO:0000256" key="8">
    <source>
        <dbReference type="ARBA" id="ARBA00023136"/>
    </source>
</evidence>
<organism evidence="11 12">
    <name type="scientific">Marinobacterium rhizophilum</name>
    <dbReference type="NCBI Taxonomy" id="420402"/>
    <lineage>
        <taxon>Bacteria</taxon>
        <taxon>Pseudomonadati</taxon>
        <taxon>Pseudomonadota</taxon>
        <taxon>Gammaproteobacteria</taxon>
        <taxon>Oceanospirillales</taxon>
        <taxon>Oceanospirillaceae</taxon>
        <taxon>Marinobacterium</taxon>
    </lineage>
</organism>
<dbReference type="PANTHER" id="PTHR43298">
    <property type="entry name" value="MULTIDRUG RESISTANCE PROTEIN NORM-RELATED"/>
    <property type="match status" value="1"/>
</dbReference>
<evidence type="ECO:0000256" key="7">
    <source>
        <dbReference type="ARBA" id="ARBA00023065"/>
    </source>
</evidence>
<keyword evidence="5 10" id="KW-0812">Transmembrane</keyword>
<keyword evidence="6 10" id="KW-1133">Transmembrane helix</keyword>
<feature type="transmembrane region" description="Helical" evidence="10">
    <location>
        <begin position="301"/>
        <end position="324"/>
    </location>
</feature>
<dbReference type="NCBIfam" id="TIGR00797">
    <property type="entry name" value="matE"/>
    <property type="match status" value="1"/>
</dbReference>
<accession>A0ABY5HPH8</accession>
<keyword evidence="2" id="KW-0813">Transport</keyword>
<evidence type="ECO:0000256" key="3">
    <source>
        <dbReference type="ARBA" id="ARBA00022449"/>
    </source>
</evidence>
<feature type="transmembrane region" description="Helical" evidence="10">
    <location>
        <begin position="168"/>
        <end position="194"/>
    </location>
</feature>